<dbReference type="GO" id="GO:0006508">
    <property type="term" value="P:proteolysis"/>
    <property type="evidence" value="ECO:0007669"/>
    <property type="project" value="InterPro"/>
</dbReference>
<keyword evidence="3" id="KW-1185">Reference proteome</keyword>
<dbReference type="RefSeq" id="WP_129888219.1">
    <property type="nucleotide sequence ID" value="NZ_CP035758.1"/>
</dbReference>
<dbReference type="Gene3D" id="3.30.750.44">
    <property type="match status" value="1"/>
</dbReference>
<dbReference type="Pfam" id="PF03572">
    <property type="entry name" value="Peptidase_S41"/>
    <property type="match status" value="1"/>
</dbReference>
<dbReference type="GO" id="GO:0030288">
    <property type="term" value="C:outer membrane-bounded periplasmic space"/>
    <property type="evidence" value="ECO:0007669"/>
    <property type="project" value="TreeGrafter"/>
</dbReference>
<dbReference type="KEGG" id="kbs:EPA93_14575"/>
<dbReference type="InterPro" id="IPR001478">
    <property type="entry name" value="PDZ"/>
</dbReference>
<dbReference type="InterPro" id="IPR036034">
    <property type="entry name" value="PDZ_sf"/>
</dbReference>
<dbReference type="GO" id="GO:0008236">
    <property type="term" value="F:serine-type peptidase activity"/>
    <property type="evidence" value="ECO:0007669"/>
    <property type="project" value="InterPro"/>
</dbReference>
<dbReference type="GO" id="GO:0007165">
    <property type="term" value="P:signal transduction"/>
    <property type="evidence" value="ECO:0007669"/>
    <property type="project" value="TreeGrafter"/>
</dbReference>
<proteinExistence type="predicted"/>
<reference evidence="2 3" key="1">
    <citation type="submission" date="2019-01" db="EMBL/GenBank/DDBJ databases">
        <title>Ktedonosporobacter rubrisoli SCAWS-G2.</title>
        <authorList>
            <person name="Huang Y."/>
            <person name="Yan B."/>
        </authorList>
    </citation>
    <scope>NUCLEOTIDE SEQUENCE [LARGE SCALE GENOMIC DNA]</scope>
    <source>
        <strain evidence="2 3">SCAWS-G2</strain>
    </source>
</reference>
<sequence>MWLGHSLKEQINWQELRCFAFKHAYDAQNTADTYPTLRKVLERLGDAHSFFIPPEEARKFLQGEQYSVGLLVVYPEGVVVQVATGSPAQRAGIRVGDRIQALNGKSVENFQHAQELYKELFAPLVKLTVKRERSPGAFFITLQAKSYPREARLRGERLASRIGYLDLPGVMNLAHLCKRYATSLHSLIRSIEQIPTQGWIIDVRRNTGGCLWPMLAGVGPILGEQASGAFMFPKGMQSTWSYSHGGTMLTSQWGKYVRRYVDKPYLLKYPATPVAILTSRLTCSSGEFVVISFRGRAQTRSFGEATHGSPTSIQRKILRDGGNLCLATAWGCDRTGQIYTKSIQPDMFVPLTGL</sequence>
<dbReference type="EMBL" id="CP035758">
    <property type="protein sequence ID" value="QBD77156.1"/>
    <property type="molecule type" value="Genomic_DNA"/>
</dbReference>
<dbReference type="SUPFAM" id="SSF52096">
    <property type="entry name" value="ClpP/crotonase"/>
    <property type="match status" value="1"/>
</dbReference>
<evidence type="ECO:0000313" key="3">
    <source>
        <dbReference type="Proteomes" id="UP000290365"/>
    </source>
</evidence>
<evidence type="ECO:0000259" key="1">
    <source>
        <dbReference type="PROSITE" id="PS50106"/>
    </source>
</evidence>
<dbReference type="Gene3D" id="2.30.42.10">
    <property type="match status" value="1"/>
</dbReference>
<dbReference type="Proteomes" id="UP000290365">
    <property type="component" value="Chromosome"/>
</dbReference>
<evidence type="ECO:0000313" key="2">
    <source>
        <dbReference type="EMBL" id="QBD77156.1"/>
    </source>
</evidence>
<gene>
    <name evidence="2" type="ORF">EPA93_14575</name>
</gene>
<accession>A0A4P6JQV9</accession>
<protein>
    <submittedName>
        <fullName evidence="2">PDZ domain-containing protein</fullName>
    </submittedName>
</protein>
<dbReference type="AlphaFoldDB" id="A0A4P6JQV9"/>
<dbReference type="SMART" id="SM00228">
    <property type="entry name" value="PDZ"/>
    <property type="match status" value="1"/>
</dbReference>
<organism evidence="2 3">
    <name type="scientific">Ktedonosporobacter rubrisoli</name>
    <dbReference type="NCBI Taxonomy" id="2509675"/>
    <lineage>
        <taxon>Bacteria</taxon>
        <taxon>Bacillati</taxon>
        <taxon>Chloroflexota</taxon>
        <taxon>Ktedonobacteria</taxon>
        <taxon>Ktedonobacterales</taxon>
        <taxon>Ktedonosporobacteraceae</taxon>
        <taxon>Ktedonosporobacter</taxon>
    </lineage>
</organism>
<name>A0A4P6JQV9_KTERU</name>
<dbReference type="SUPFAM" id="SSF50156">
    <property type="entry name" value="PDZ domain-like"/>
    <property type="match status" value="1"/>
</dbReference>
<dbReference type="InterPro" id="IPR029045">
    <property type="entry name" value="ClpP/crotonase-like_dom_sf"/>
</dbReference>
<feature type="domain" description="PDZ" evidence="1">
    <location>
        <begin position="62"/>
        <end position="114"/>
    </location>
</feature>
<dbReference type="Pfam" id="PF17820">
    <property type="entry name" value="PDZ_6"/>
    <property type="match status" value="1"/>
</dbReference>
<dbReference type="OrthoDB" id="140998at2"/>
<dbReference type="PANTHER" id="PTHR32060:SF30">
    <property type="entry name" value="CARBOXY-TERMINAL PROCESSING PROTEASE CTPA"/>
    <property type="match status" value="1"/>
</dbReference>
<dbReference type="Gene3D" id="3.90.226.10">
    <property type="entry name" value="2-enoyl-CoA Hydratase, Chain A, domain 1"/>
    <property type="match status" value="1"/>
</dbReference>
<dbReference type="PROSITE" id="PS50106">
    <property type="entry name" value="PDZ"/>
    <property type="match status" value="1"/>
</dbReference>
<dbReference type="InterPro" id="IPR005151">
    <property type="entry name" value="Tail-specific_protease"/>
</dbReference>
<dbReference type="SMART" id="SM00245">
    <property type="entry name" value="TSPc"/>
    <property type="match status" value="1"/>
</dbReference>
<dbReference type="PANTHER" id="PTHR32060">
    <property type="entry name" value="TAIL-SPECIFIC PROTEASE"/>
    <property type="match status" value="1"/>
</dbReference>
<dbReference type="InterPro" id="IPR041489">
    <property type="entry name" value="PDZ_6"/>
</dbReference>
<dbReference type="GO" id="GO:0004175">
    <property type="term" value="F:endopeptidase activity"/>
    <property type="evidence" value="ECO:0007669"/>
    <property type="project" value="TreeGrafter"/>
</dbReference>